<organism evidence="2">
    <name type="scientific">Opuntia streptacantha</name>
    <name type="common">Prickly pear cactus</name>
    <name type="synonym">Opuntia cardona</name>
    <dbReference type="NCBI Taxonomy" id="393608"/>
    <lineage>
        <taxon>Eukaryota</taxon>
        <taxon>Viridiplantae</taxon>
        <taxon>Streptophyta</taxon>
        <taxon>Embryophyta</taxon>
        <taxon>Tracheophyta</taxon>
        <taxon>Spermatophyta</taxon>
        <taxon>Magnoliopsida</taxon>
        <taxon>eudicotyledons</taxon>
        <taxon>Gunneridae</taxon>
        <taxon>Pentapetalae</taxon>
        <taxon>Caryophyllales</taxon>
        <taxon>Cactineae</taxon>
        <taxon>Cactaceae</taxon>
        <taxon>Opuntioideae</taxon>
        <taxon>Opuntia</taxon>
    </lineage>
</organism>
<keyword evidence="1" id="KW-0472">Membrane</keyword>
<dbReference type="AlphaFoldDB" id="A0A7C9DHX7"/>
<feature type="transmembrane region" description="Helical" evidence="1">
    <location>
        <begin position="13"/>
        <end position="36"/>
    </location>
</feature>
<keyword evidence="1" id="KW-0812">Transmembrane</keyword>
<reference evidence="2" key="2">
    <citation type="submission" date="2020-07" db="EMBL/GenBank/DDBJ databases">
        <authorList>
            <person name="Vera ALvarez R."/>
            <person name="Arias-Moreno D.M."/>
            <person name="Jimenez-Jacinto V."/>
            <person name="Jimenez-Bremont J.F."/>
            <person name="Swaminathan K."/>
            <person name="Moose S.P."/>
            <person name="Guerrero-Gonzalez M.L."/>
            <person name="Marino-Ramirez L."/>
            <person name="Landsman D."/>
            <person name="Rodriguez-Kessler M."/>
            <person name="Delgado-Sanchez P."/>
        </authorList>
    </citation>
    <scope>NUCLEOTIDE SEQUENCE</scope>
    <source>
        <tissue evidence="2">Cladode</tissue>
    </source>
</reference>
<protein>
    <submittedName>
        <fullName evidence="2">Uncharacterized protein</fullName>
    </submittedName>
</protein>
<dbReference type="EMBL" id="GISG01111563">
    <property type="protein sequence ID" value="MBA4638968.1"/>
    <property type="molecule type" value="Transcribed_RNA"/>
</dbReference>
<keyword evidence="1" id="KW-1133">Transmembrane helix</keyword>
<reference evidence="2" key="1">
    <citation type="journal article" date="2013" name="J. Plant Res.">
        <title>Effect of fungi and light on seed germination of three Opuntia species from semiarid lands of central Mexico.</title>
        <authorList>
            <person name="Delgado-Sanchez P."/>
            <person name="Jimenez-Bremont J.F."/>
            <person name="Guerrero-Gonzalez Mde L."/>
            <person name="Flores J."/>
        </authorList>
    </citation>
    <scope>NUCLEOTIDE SEQUENCE</scope>
    <source>
        <tissue evidence="2">Cladode</tissue>
    </source>
</reference>
<proteinExistence type="predicted"/>
<evidence type="ECO:0000313" key="2">
    <source>
        <dbReference type="EMBL" id="MBA4638968.1"/>
    </source>
</evidence>
<accession>A0A7C9DHX7</accession>
<sequence length="163" mass="17894">MNPRARKKEPPDLLFPLFALPIASHLLNDLALLLLLNRFPLPAIPFPCPFLDFSLSSVTSFYQIGSPPQLVVGIPSTTRRFRSRPYSTMNRRIFWTQVLGGCGGFPGSTRSPGGRLDFTAEQNFPAGGPSLAIDGCCCQDRCICSESRASFCPASLRPTQFLL</sequence>
<name>A0A7C9DHX7_OPUST</name>
<evidence type="ECO:0000256" key="1">
    <source>
        <dbReference type="SAM" id="Phobius"/>
    </source>
</evidence>